<dbReference type="OrthoDB" id="3193269at2"/>
<dbReference type="SMART" id="SM00382">
    <property type="entry name" value="AAA"/>
    <property type="match status" value="1"/>
</dbReference>
<dbReference type="Pfam" id="PF01541">
    <property type="entry name" value="GIY-YIG"/>
    <property type="match status" value="1"/>
</dbReference>
<keyword evidence="3" id="KW-1185">Reference proteome</keyword>
<dbReference type="Pfam" id="PF09848">
    <property type="entry name" value="SLFN-g3_helicase"/>
    <property type="match status" value="1"/>
</dbReference>
<dbReference type="InterPro" id="IPR027417">
    <property type="entry name" value="P-loop_NTPase"/>
</dbReference>
<dbReference type="InterPro" id="IPR018647">
    <property type="entry name" value="SLFN_3-like_DNA/RNA_helicase"/>
</dbReference>
<dbReference type="Proteomes" id="UP000291269">
    <property type="component" value="Unassembled WGS sequence"/>
</dbReference>
<dbReference type="InterPro" id="IPR003593">
    <property type="entry name" value="AAA+_ATPase"/>
</dbReference>
<dbReference type="InterPro" id="IPR000305">
    <property type="entry name" value="GIY-YIG_endonuc"/>
</dbReference>
<comment type="caution">
    <text evidence="2">The sequence shown here is derived from an EMBL/GenBank/DDBJ whole genome shotgun (WGS) entry which is preliminary data.</text>
</comment>
<proteinExistence type="predicted"/>
<evidence type="ECO:0000313" key="3">
    <source>
        <dbReference type="Proteomes" id="UP000291269"/>
    </source>
</evidence>
<dbReference type="AlphaFoldDB" id="A0A4V1QV61"/>
<reference evidence="2 3" key="1">
    <citation type="journal article" date="2019" name="Gut">
        <title>Antibiotics-induced monodominance of a novel gut bacterial order.</title>
        <authorList>
            <person name="Hildebrand F."/>
            <person name="Moitinho-Silva L."/>
            <person name="Blasche S."/>
            <person name="Jahn M.T."/>
            <person name="Gossmann T.I."/>
            <person name="Heuerta-Cepas J."/>
            <person name="Hercog R."/>
            <person name="Luetge M."/>
            <person name="Bahram M."/>
            <person name="Pryszlak A."/>
            <person name="Alves R.J."/>
            <person name="Waszak S.M."/>
            <person name="Zhu A."/>
            <person name="Ye L."/>
            <person name="Costea P.I."/>
            <person name="Aalvink S."/>
            <person name="Belzer C."/>
            <person name="Forslund S.K."/>
            <person name="Sunagawa S."/>
            <person name="Hentschel U."/>
            <person name="Merten C."/>
            <person name="Patil K.R."/>
            <person name="Benes V."/>
            <person name="Bork P."/>
        </authorList>
    </citation>
    <scope>NUCLEOTIDE SEQUENCE [LARGE SCALE GENOMIC DNA]</scope>
    <source>
        <strain evidence="2 3">HDS1380</strain>
    </source>
</reference>
<evidence type="ECO:0000313" key="2">
    <source>
        <dbReference type="EMBL" id="RXZ61536.1"/>
    </source>
</evidence>
<dbReference type="PROSITE" id="PS50164">
    <property type="entry name" value="GIY_YIG"/>
    <property type="match status" value="1"/>
</dbReference>
<feature type="domain" description="GIY-YIG" evidence="1">
    <location>
        <begin position="22"/>
        <end position="97"/>
    </location>
</feature>
<organism evidence="2 3">
    <name type="scientific">Candidatus Borkfalkia ceftriaxoniphila</name>
    <dbReference type="NCBI Taxonomy" id="2508949"/>
    <lineage>
        <taxon>Bacteria</taxon>
        <taxon>Bacillati</taxon>
        <taxon>Bacillota</taxon>
        <taxon>Clostridia</taxon>
        <taxon>Christensenellales</taxon>
        <taxon>Christensenellaceae</taxon>
        <taxon>Candidatus Borkfalkia</taxon>
    </lineage>
</organism>
<protein>
    <submittedName>
        <fullName evidence="2">DUF2075 domain-containing protein</fullName>
    </submittedName>
</protein>
<sequence>MIKLEIFTHPFADYKNLNLPWDYHCLYILENGKQVYIGETKDIARRNKEHLAPYDLCGKFTFDRIHVITGEDFEETPAKHYEDLLIRLMHADGKFEVINRKMGDWTHYKRKNDFELSFDRLWPELEKKGLVNEKHFYSVLNKGMYKYCPDMMRLTEKQQAALKSIINAINSKETFPTNEKFRSRPILIRGDAGCGKTAVAVSLFYYLKTHTEYRKLKTGLVYANPSTRKEIKKVFSGTPELNKEDVISPVEATKRRYDILICDEAQRLRRNKNIGYYLRAFEEGNKRLSLDNSHDELDWLLAASDRLILFYDGKQIVSPSDIPENSFEKRVYDRFRGIRPIDLDEQMRIRAGAEYTPYVYDVLFQNTDRSKNFENYDFRLFTDFAEMRKVLCEKEEKYRLCRICSGGYGWKWVSKTNPETPDIVIDDCGVKWNRQSGGWLENDKAKGEMGSIYSLAGLDLNYTAVVFGPELYFDAQENKIMVDRKNYYDKKIKRGVSDGELRTFILNSYAVLMTRGIRGTYVYVCDKNLRRYLEKFIPTA</sequence>
<accession>A0A4V1QV61</accession>
<name>A0A4V1QV61_9FIRM</name>
<dbReference type="SUPFAM" id="SSF52540">
    <property type="entry name" value="P-loop containing nucleoside triphosphate hydrolases"/>
    <property type="match status" value="1"/>
</dbReference>
<gene>
    <name evidence="2" type="ORF">ESZ91_03860</name>
</gene>
<dbReference type="Gene3D" id="3.40.50.300">
    <property type="entry name" value="P-loop containing nucleotide triphosphate hydrolases"/>
    <property type="match status" value="1"/>
</dbReference>
<evidence type="ECO:0000259" key="1">
    <source>
        <dbReference type="PROSITE" id="PS50164"/>
    </source>
</evidence>
<dbReference type="RefSeq" id="WP_129224327.1">
    <property type="nucleotide sequence ID" value="NZ_SDOZ01000002.1"/>
</dbReference>
<dbReference type="EMBL" id="SDOZ01000002">
    <property type="protein sequence ID" value="RXZ61536.1"/>
    <property type="molecule type" value="Genomic_DNA"/>
</dbReference>